<evidence type="ECO:0000313" key="2">
    <source>
        <dbReference type="EMBL" id="NRT90084.1"/>
    </source>
</evidence>
<comment type="caution">
    <text evidence="2">The sequence shown here is derived from an EMBL/GenBank/DDBJ whole genome shotgun (WGS) entry which is preliminary data.</text>
</comment>
<gene>
    <name evidence="2" type="ORF">B0H41_003763</name>
</gene>
<dbReference type="EMBL" id="JABSWW010000001">
    <property type="protein sequence ID" value="NRT90084.1"/>
    <property type="molecule type" value="Genomic_DNA"/>
</dbReference>
<evidence type="ECO:0000259" key="1">
    <source>
        <dbReference type="Pfam" id="PF12571"/>
    </source>
</evidence>
<dbReference type="PANTHER" id="PTHR35191:SF1">
    <property type="entry name" value="PROPHAGE SIDE TAIL FIBER PROTEIN HOMOLOG STFQ-RELATED"/>
    <property type="match status" value="1"/>
</dbReference>
<evidence type="ECO:0000313" key="3">
    <source>
        <dbReference type="Proteomes" id="UP001193748"/>
    </source>
</evidence>
<dbReference type="AlphaFoldDB" id="A0AAX0B6H3"/>
<dbReference type="RefSeq" id="WP_241415051.1">
    <property type="nucleotide sequence ID" value="NZ_JABSWW010000001.1"/>
</dbReference>
<dbReference type="PANTHER" id="PTHR35191">
    <property type="entry name" value="PROPHAGE SIDE TAIL FIBER PROTEIN HOMOLOG STFQ-RELATED"/>
    <property type="match status" value="1"/>
</dbReference>
<reference evidence="2" key="2">
    <citation type="journal article" date="2022" name="Nat. Biotechnol.">
        <title>Carbon-negative production of acetone and isopropanol by gas fermentation at industrial pilot scale.</title>
        <authorList>
            <person name="Liew F.E."/>
            <person name="Nogle R."/>
            <person name="Abdalla T."/>
            <person name="Rasor B.J."/>
            <person name="Canter C."/>
            <person name="Jensen R.O."/>
            <person name="Wang L."/>
            <person name="Strutz J."/>
            <person name="Chirania P."/>
            <person name="De Tissera S."/>
            <person name="Mueller A.P."/>
            <person name="Ruan Z."/>
            <person name="Gao A."/>
            <person name="Tran L."/>
            <person name="Engle N.L."/>
            <person name="Bromley J.C."/>
            <person name="Daniell J."/>
            <person name="Conrado R."/>
            <person name="Tschaplinski T.J."/>
            <person name="Giannone R.J."/>
            <person name="Hettich R.L."/>
            <person name="Karim A.S."/>
            <person name="Simpson S.D."/>
            <person name="Brown S.D."/>
            <person name="Leang C."/>
            <person name="Jewett M.C."/>
            <person name="Kopke M."/>
        </authorList>
    </citation>
    <scope>NUCLEOTIDE SEQUENCE</scope>
    <source>
        <strain evidence="2">DJ080</strain>
    </source>
</reference>
<organism evidence="2 3">
    <name type="scientific">Clostridium beijerinckii</name>
    <name type="common">Clostridium MP</name>
    <dbReference type="NCBI Taxonomy" id="1520"/>
    <lineage>
        <taxon>Bacteria</taxon>
        <taxon>Bacillati</taxon>
        <taxon>Bacillota</taxon>
        <taxon>Clostridia</taxon>
        <taxon>Eubacteriales</taxon>
        <taxon>Clostridiaceae</taxon>
        <taxon>Clostridium</taxon>
    </lineage>
</organism>
<protein>
    <submittedName>
        <fullName evidence="2">Phage-related tail fiber protein</fullName>
    </submittedName>
</protein>
<name>A0AAX0B6H3_CLOBE</name>
<dbReference type="Proteomes" id="UP001193748">
    <property type="component" value="Unassembled WGS sequence"/>
</dbReference>
<dbReference type="InterPro" id="IPR022225">
    <property type="entry name" value="Phage_tail_fibre_N"/>
</dbReference>
<dbReference type="InterPro" id="IPR051934">
    <property type="entry name" value="Phage_Tail_Fiber_Structural"/>
</dbReference>
<proteinExistence type="predicted"/>
<accession>A0AAX0B6H3</accession>
<sequence>MAESYYSILTNVGKAQIANAIGLGNKIDFVKMKVGDGNGSYYNPTESQTDLVHTVWEGAIGHVAVDENNSNWINIEVLIPPDVGGFFIREYGIFDANNNMLAVAKCAETYKPLPADGSTKEINMKMIIAVSNTSSITLKIDPTILFAKKKDVDEVSTRVDQLSVSINNINTQLSDMVYQIAGGSATAITLAIKGTLVNGYPITFIASANNGGAATTINGKKLYKPGTTTSPNLISGKAYTVWYNSIGDCFFIKASAEGDADVSHVLATKKFSNDNDTGLTGTMPNNGAVSFTLTNNNQEYIIPAGFHNGLGKIKAIITNLAASVIKAGTTVGGILGTFTSDATAVAADIINGKTAYVNGNKITGNATIESLGGRQYTSGVVNHTANTTDTITLPFIPSVIIIGFSAGAQKAAYWISNSNQTSSTTFYYLSDRSAVSGYSHTENTNTIIVTSAYSGPTYYFAWA</sequence>
<feature type="domain" description="Phage tail fibre protein N-terminal" evidence="1">
    <location>
        <begin position="1"/>
        <end position="149"/>
    </location>
</feature>
<reference evidence="2" key="1">
    <citation type="submission" date="2020-05" db="EMBL/GenBank/DDBJ databases">
        <authorList>
            <person name="Brown S."/>
            <person name="Huntemann M."/>
            <person name="Clum A."/>
            <person name="Spunde A."/>
            <person name="Palaniappan K."/>
            <person name="Ritter S."/>
            <person name="Mikhailova N."/>
            <person name="Chen I.-M."/>
            <person name="Stamatis D."/>
            <person name="Reddy T."/>
            <person name="O'Malley R."/>
            <person name="Daum C."/>
            <person name="Shapiro N."/>
            <person name="Ivanova N."/>
            <person name="Kyrpides N."/>
            <person name="Woyke T."/>
        </authorList>
    </citation>
    <scope>NUCLEOTIDE SEQUENCE</scope>
    <source>
        <strain evidence="2">DJ080</strain>
    </source>
</reference>
<dbReference type="Pfam" id="PF12571">
    <property type="entry name" value="Phage_tail_fib"/>
    <property type="match status" value="1"/>
</dbReference>